<proteinExistence type="predicted"/>
<reference evidence="2 3" key="1">
    <citation type="journal article" date="2015" name="Genome Announc.">
        <title>Expanding the biotechnology potential of lactobacilli through comparative genomics of 213 strains and associated genera.</title>
        <authorList>
            <person name="Sun Z."/>
            <person name="Harris H.M."/>
            <person name="McCann A."/>
            <person name="Guo C."/>
            <person name="Argimon S."/>
            <person name="Zhang W."/>
            <person name="Yang X."/>
            <person name="Jeffery I.B."/>
            <person name="Cooney J.C."/>
            <person name="Kagawa T.F."/>
            <person name="Liu W."/>
            <person name="Song Y."/>
            <person name="Salvetti E."/>
            <person name="Wrobel A."/>
            <person name="Rasinkangas P."/>
            <person name="Parkhill J."/>
            <person name="Rea M.C."/>
            <person name="O'Sullivan O."/>
            <person name="Ritari J."/>
            <person name="Douillard F.P."/>
            <person name="Paul Ross R."/>
            <person name="Yang R."/>
            <person name="Briner A.E."/>
            <person name="Felis G.E."/>
            <person name="de Vos W.M."/>
            <person name="Barrangou R."/>
            <person name="Klaenhammer T.R."/>
            <person name="Caufield P.W."/>
            <person name="Cui Y."/>
            <person name="Zhang H."/>
            <person name="O'Toole P.W."/>
        </authorList>
    </citation>
    <scope>NUCLEOTIDE SEQUENCE [LARGE SCALE GENOMIC DNA]</scope>
    <source>
        <strain evidence="2 3">DSM 15429</strain>
    </source>
</reference>
<comment type="caution">
    <text evidence="2">The sequence shown here is derived from an EMBL/GenBank/DDBJ whole genome shotgun (WGS) entry which is preliminary data.</text>
</comment>
<dbReference type="Proteomes" id="UP000051835">
    <property type="component" value="Unassembled WGS sequence"/>
</dbReference>
<protein>
    <submittedName>
        <fullName evidence="2">Uncharacterized protein</fullName>
    </submittedName>
</protein>
<dbReference type="PATRIC" id="fig|1423805.4.peg.1585"/>
<evidence type="ECO:0000313" key="3">
    <source>
        <dbReference type="Proteomes" id="UP000051835"/>
    </source>
</evidence>
<evidence type="ECO:0000313" key="2">
    <source>
        <dbReference type="EMBL" id="KRL48417.1"/>
    </source>
</evidence>
<accession>A0A0R1QW14</accession>
<dbReference type="AlphaFoldDB" id="A0A0R1QW14"/>
<feature type="region of interest" description="Disordered" evidence="1">
    <location>
        <begin position="41"/>
        <end position="70"/>
    </location>
</feature>
<evidence type="ECO:0000256" key="1">
    <source>
        <dbReference type="SAM" id="MobiDB-lite"/>
    </source>
</evidence>
<sequence length="70" mass="8039">MLTVKLLSNRHVVLIHFNRQELAQLGRDDRERDWCLLTGGRHQRATPASKPVEVDTIPKPRKSRVSGTRP</sequence>
<gene>
    <name evidence="2" type="ORF">FD37_GL001548</name>
</gene>
<dbReference type="EMBL" id="AZFC01000016">
    <property type="protein sequence ID" value="KRL48417.1"/>
    <property type="molecule type" value="Genomic_DNA"/>
</dbReference>
<name>A0A0R1QW14_9LACO</name>
<organism evidence="2 3">
    <name type="scientific">Levilactobacillus spicheri DSM 15429</name>
    <dbReference type="NCBI Taxonomy" id="1423805"/>
    <lineage>
        <taxon>Bacteria</taxon>
        <taxon>Bacillati</taxon>
        <taxon>Bacillota</taxon>
        <taxon>Bacilli</taxon>
        <taxon>Lactobacillales</taxon>
        <taxon>Lactobacillaceae</taxon>
        <taxon>Levilactobacillus</taxon>
    </lineage>
</organism>